<name>A0A0E9QAW7_ANGAN</name>
<proteinExistence type="predicted"/>
<evidence type="ECO:0000313" key="1">
    <source>
        <dbReference type="EMBL" id="JAH13899.1"/>
    </source>
</evidence>
<protein>
    <submittedName>
        <fullName evidence="1">Uncharacterized protein</fullName>
    </submittedName>
</protein>
<organism evidence="1">
    <name type="scientific">Anguilla anguilla</name>
    <name type="common">European freshwater eel</name>
    <name type="synonym">Muraena anguilla</name>
    <dbReference type="NCBI Taxonomy" id="7936"/>
    <lineage>
        <taxon>Eukaryota</taxon>
        <taxon>Metazoa</taxon>
        <taxon>Chordata</taxon>
        <taxon>Craniata</taxon>
        <taxon>Vertebrata</taxon>
        <taxon>Euteleostomi</taxon>
        <taxon>Actinopterygii</taxon>
        <taxon>Neopterygii</taxon>
        <taxon>Teleostei</taxon>
        <taxon>Anguilliformes</taxon>
        <taxon>Anguillidae</taxon>
        <taxon>Anguilla</taxon>
    </lineage>
</organism>
<accession>A0A0E9QAW7</accession>
<reference evidence="1" key="2">
    <citation type="journal article" date="2015" name="Fish Shellfish Immunol.">
        <title>Early steps in the European eel (Anguilla anguilla)-Vibrio vulnificus interaction in the gills: Role of the RtxA13 toxin.</title>
        <authorList>
            <person name="Callol A."/>
            <person name="Pajuelo D."/>
            <person name="Ebbesson L."/>
            <person name="Teles M."/>
            <person name="MacKenzie S."/>
            <person name="Amaro C."/>
        </authorList>
    </citation>
    <scope>NUCLEOTIDE SEQUENCE</scope>
</reference>
<dbReference type="EMBL" id="GBXM01104479">
    <property type="protein sequence ID" value="JAH04098.1"/>
    <property type="molecule type" value="Transcribed_RNA"/>
</dbReference>
<dbReference type="AlphaFoldDB" id="A0A0E9QAW7"/>
<dbReference type="EMBL" id="GBXM01094678">
    <property type="protein sequence ID" value="JAH13899.1"/>
    <property type="molecule type" value="Transcribed_RNA"/>
</dbReference>
<sequence>MHVFCCQNQVQNLKILITVATIFNRHKFFHKGNVYKSSALIPRYGKLQVLTSTF</sequence>
<reference evidence="1" key="1">
    <citation type="submission" date="2014-11" db="EMBL/GenBank/DDBJ databases">
        <authorList>
            <person name="Amaro Gonzalez C."/>
        </authorList>
    </citation>
    <scope>NUCLEOTIDE SEQUENCE</scope>
</reference>